<evidence type="ECO:0000313" key="2">
    <source>
        <dbReference type="Proteomes" id="UP000198582"/>
    </source>
</evidence>
<protein>
    <submittedName>
        <fullName evidence="1">Uncharacterized protein</fullName>
    </submittedName>
</protein>
<proteinExistence type="predicted"/>
<sequence>MSSVADPGQATNALAAGGLNSQTITAVTAETTKLVDAAKSGGFTISGEALGDLRKALTDMATRLDHMKAETQILASAPQLGSHPYGHTVAAHDQKGGADATGSATVVLEQFGQVLKDADEALARAAGVYTDNEGQAFDASKTRH</sequence>
<dbReference type="RefSeq" id="WP_091621547.1">
    <property type="nucleotide sequence ID" value="NZ_FOEF01000013.1"/>
</dbReference>
<gene>
    <name evidence="1" type="ORF">SAMN04489732_113130</name>
</gene>
<dbReference type="AlphaFoldDB" id="A0A1H8YC26"/>
<evidence type="ECO:0000313" key="1">
    <source>
        <dbReference type="EMBL" id="SEP49636.1"/>
    </source>
</evidence>
<organism evidence="1 2">
    <name type="scientific">Amycolatopsis saalfeldensis</name>
    <dbReference type="NCBI Taxonomy" id="394193"/>
    <lineage>
        <taxon>Bacteria</taxon>
        <taxon>Bacillati</taxon>
        <taxon>Actinomycetota</taxon>
        <taxon>Actinomycetes</taxon>
        <taxon>Pseudonocardiales</taxon>
        <taxon>Pseudonocardiaceae</taxon>
        <taxon>Amycolatopsis</taxon>
    </lineage>
</organism>
<reference evidence="1 2" key="1">
    <citation type="submission" date="2016-10" db="EMBL/GenBank/DDBJ databases">
        <authorList>
            <person name="de Groot N.N."/>
        </authorList>
    </citation>
    <scope>NUCLEOTIDE SEQUENCE [LARGE SCALE GENOMIC DNA]</scope>
    <source>
        <strain evidence="1 2">DSM 44993</strain>
    </source>
</reference>
<dbReference type="OrthoDB" id="3622714at2"/>
<dbReference type="EMBL" id="FOEF01000013">
    <property type="protein sequence ID" value="SEP49636.1"/>
    <property type="molecule type" value="Genomic_DNA"/>
</dbReference>
<accession>A0A1H8YC26</accession>
<dbReference type="STRING" id="394193.SAMN04489732_113130"/>
<keyword evidence="2" id="KW-1185">Reference proteome</keyword>
<name>A0A1H8YC26_9PSEU</name>
<dbReference type="Proteomes" id="UP000198582">
    <property type="component" value="Unassembled WGS sequence"/>
</dbReference>